<protein>
    <submittedName>
        <fullName evidence="1">Uncharacterized protein</fullName>
    </submittedName>
</protein>
<dbReference type="AlphaFoldDB" id="A0A6G4A143"/>
<dbReference type="EMBL" id="JAAIKC010000007">
    <property type="protein sequence ID" value="NEW08060.1"/>
    <property type="molecule type" value="Genomic_DNA"/>
</dbReference>
<evidence type="ECO:0000313" key="1">
    <source>
        <dbReference type="EMBL" id="NEW08060.1"/>
    </source>
</evidence>
<dbReference type="RefSeq" id="WP_163950168.1">
    <property type="nucleotide sequence ID" value="NZ_JAAIKC010000007.1"/>
</dbReference>
<accession>A0A6G4A143</accession>
<comment type="caution">
    <text evidence="1">The sequence shown here is derived from an EMBL/GenBank/DDBJ whole genome shotgun (WGS) entry which is preliminary data.</text>
</comment>
<reference evidence="1" key="1">
    <citation type="submission" date="2020-02" db="EMBL/GenBank/DDBJ databases">
        <authorList>
            <person name="Shen X.-R."/>
            <person name="Zhang Y.-X."/>
        </authorList>
    </citation>
    <scope>NUCLEOTIDE SEQUENCE</scope>
    <source>
        <strain evidence="1">SYP-B3998</strain>
    </source>
</reference>
<organism evidence="1">
    <name type="scientific">Paenibacillus sp. SYP-B3998</name>
    <dbReference type="NCBI Taxonomy" id="2678564"/>
    <lineage>
        <taxon>Bacteria</taxon>
        <taxon>Bacillati</taxon>
        <taxon>Bacillota</taxon>
        <taxon>Bacilli</taxon>
        <taxon>Bacillales</taxon>
        <taxon>Paenibacillaceae</taxon>
        <taxon>Paenibacillus</taxon>
    </lineage>
</organism>
<gene>
    <name evidence="1" type="ORF">GK047_18835</name>
</gene>
<sequence length="115" mass="13318">MSRGLAIFCSELLTKQEVLDFVSESCNGFLKWPENPIIWQGVLESEEGTVRVHYSSDLQMWSEETAFLRETYNFITSTILSVEPISGEQSEDMATDFCIAFISRYPHSIMHHRYK</sequence>
<proteinExistence type="predicted"/>
<name>A0A6G4A143_9BACL</name>